<dbReference type="AlphaFoldDB" id="A0A6C0H7U7"/>
<accession>A0A6C0H7U7</accession>
<name>A0A6C0H7U7_9ZZZZ</name>
<protein>
    <submittedName>
        <fullName evidence="1">Uncharacterized protein</fullName>
    </submittedName>
</protein>
<organism evidence="1">
    <name type="scientific">viral metagenome</name>
    <dbReference type="NCBI Taxonomy" id="1070528"/>
    <lineage>
        <taxon>unclassified sequences</taxon>
        <taxon>metagenomes</taxon>
        <taxon>organismal metagenomes</taxon>
    </lineage>
</organism>
<reference evidence="1" key="1">
    <citation type="journal article" date="2020" name="Nature">
        <title>Giant virus diversity and host interactions through global metagenomics.</title>
        <authorList>
            <person name="Schulz F."/>
            <person name="Roux S."/>
            <person name="Paez-Espino D."/>
            <person name="Jungbluth S."/>
            <person name="Walsh D.A."/>
            <person name="Denef V.J."/>
            <person name="McMahon K.D."/>
            <person name="Konstantinidis K.T."/>
            <person name="Eloe-Fadrosh E.A."/>
            <person name="Kyrpides N.C."/>
            <person name="Woyke T."/>
        </authorList>
    </citation>
    <scope>NUCLEOTIDE SEQUENCE</scope>
    <source>
        <strain evidence="1">GVMAG-M-3300023179-82</strain>
    </source>
</reference>
<dbReference type="EMBL" id="MN739899">
    <property type="protein sequence ID" value="QHT76651.1"/>
    <property type="molecule type" value="Genomic_DNA"/>
</dbReference>
<sequence length="29" mass="3431">MCSIIFLHKIIIFLNHIIISNTNKHIQLL</sequence>
<proteinExistence type="predicted"/>
<evidence type="ECO:0000313" key="1">
    <source>
        <dbReference type="EMBL" id="QHT76651.1"/>
    </source>
</evidence>